<evidence type="ECO:0000256" key="3">
    <source>
        <dbReference type="ARBA" id="ARBA00022448"/>
    </source>
</evidence>
<organism evidence="9 10">
    <name type="scientific">Pokkaliibacter plantistimulans</name>
    <dbReference type="NCBI Taxonomy" id="1635171"/>
    <lineage>
        <taxon>Bacteria</taxon>
        <taxon>Pseudomonadati</taxon>
        <taxon>Pseudomonadota</taxon>
        <taxon>Gammaproteobacteria</taxon>
        <taxon>Oceanospirillales</taxon>
        <taxon>Balneatrichaceae</taxon>
        <taxon>Pokkaliibacter</taxon>
    </lineage>
</organism>
<evidence type="ECO:0000256" key="7">
    <source>
        <dbReference type="ARBA" id="ARBA00023136"/>
    </source>
</evidence>
<dbReference type="EMBL" id="LAPT01000095">
    <property type="protein sequence ID" value="PXF29864.1"/>
    <property type="molecule type" value="Genomic_DNA"/>
</dbReference>
<evidence type="ECO:0000313" key="9">
    <source>
        <dbReference type="EMBL" id="PXF29864.1"/>
    </source>
</evidence>
<dbReference type="Pfam" id="PF03591">
    <property type="entry name" value="AzlC"/>
    <property type="match status" value="1"/>
</dbReference>
<dbReference type="PANTHER" id="PTHR34979:SF1">
    <property type="entry name" value="INNER MEMBRANE PROTEIN YGAZ"/>
    <property type="match status" value="1"/>
</dbReference>
<reference evidence="9 10" key="1">
    <citation type="submission" date="2015-03" db="EMBL/GenBank/DDBJ databases">
        <authorList>
            <person name="Krishnan R."/>
            <person name="Midha S."/>
            <person name="Patil P.B."/>
            <person name="Rameshkumar N."/>
        </authorList>
    </citation>
    <scope>NUCLEOTIDE SEQUENCE [LARGE SCALE GENOMIC DNA]</scope>
    <source>
        <strain evidence="9 10">L1E11</strain>
    </source>
</reference>
<feature type="transmembrane region" description="Helical" evidence="8">
    <location>
        <begin position="52"/>
        <end position="75"/>
    </location>
</feature>
<comment type="subcellular location">
    <subcellularLocation>
        <location evidence="1">Cell membrane</location>
        <topology evidence="1">Multi-pass membrane protein</topology>
    </subcellularLocation>
</comment>
<evidence type="ECO:0000256" key="8">
    <source>
        <dbReference type="SAM" id="Phobius"/>
    </source>
</evidence>
<evidence type="ECO:0008006" key="11">
    <source>
        <dbReference type="Google" id="ProtNLM"/>
    </source>
</evidence>
<evidence type="ECO:0000256" key="6">
    <source>
        <dbReference type="ARBA" id="ARBA00022989"/>
    </source>
</evidence>
<accession>A0ABX5LUN7</accession>
<feature type="transmembrane region" description="Helical" evidence="8">
    <location>
        <begin position="81"/>
        <end position="102"/>
    </location>
</feature>
<protein>
    <recommendedName>
        <fullName evidence="11">Branched-chain amino acid ABC transporter permease</fullName>
    </recommendedName>
</protein>
<keyword evidence="7 8" id="KW-0472">Membrane</keyword>
<evidence type="ECO:0000256" key="4">
    <source>
        <dbReference type="ARBA" id="ARBA00022475"/>
    </source>
</evidence>
<dbReference type="Proteomes" id="UP000248090">
    <property type="component" value="Unassembled WGS sequence"/>
</dbReference>
<feature type="transmembrane region" description="Helical" evidence="8">
    <location>
        <begin position="173"/>
        <end position="190"/>
    </location>
</feature>
<keyword evidence="5 8" id="KW-0812">Transmembrane</keyword>
<evidence type="ECO:0000256" key="1">
    <source>
        <dbReference type="ARBA" id="ARBA00004651"/>
    </source>
</evidence>
<comment type="caution">
    <text evidence="9">The sequence shown here is derived from an EMBL/GenBank/DDBJ whole genome shotgun (WGS) entry which is preliminary data.</text>
</comment>
<dbReference type="PANTHER" id="PTHR34979">
    <property type="entry name" value="INNER MEMBRANE PROTEIN YGAZ"/>
    <property type="match status" value="1"/>
</dbReference>
<gene>
    <name evidence="9" type="ORF">WH50_18700</name>
</gene>
<sequence length="253" mass="27334">MTTHNKTLRAGHELPVNAYLAGITDTVPLILAAIPFGILYGALGYSQGVPVWAILAMSLLVFAGASQFIAVGLLASHTHPAVIALTVLVVNLRHMLYAASLMPEAARLSQRWRLPLAFWLTDETYATVSTHLRHYRDTGNLRWYWLGSGSAMYINWVACTALGAWLSRDVPDLTHWGLEVALVVAFVGMVVPAIKQFSHLCCAVTAGGVILLTYDWPHNTGLLVTSLVAIGVGIGTEMLSKKTAPLNGATHHE</sequence>
<keyword evidence="3" id="KW-0813">Transport</keyword>
<feature type="transmembrane region" description="Helical" evidence="8">
    <location>
        <begin position="18"/>
        <end position="40"/>
    </location>
</feature>
<keyword evidence="10" id="KW-1185">Reference proteome</keyword>
<keyword evidence="4" id="KW-1003">Cell membrane</keyword>
<comment type="similarity">
    <text evidence="2">Belongs to the AzlC family.</text>
</comment>
<evidence type="ECO:0000256" key="2">
    <source>
        <dbReference type="ARBA" id="ARBA00010735"/>
    </source>
</evidence>
<evidence type="ECO:0000313" key="10">
    <source>
        <dbReference type="Proteomes" id="UP000248090"/>
    </source>
</evidence>
<proteinExistence type="inferred from homology"/>
<dbReference type="InterPro" id="IPR011606">
    <property type="entry name" value="Brnchd-chn_aa_trnsp_permease"/>
</dbReference>
<feature type="transmembrane region" description="Helical" evidence="8">
    <location>
        <begin position="143"/>
        <end position="167"/>
    </location>
</feature>
<keyword evidence="6 8" id="KW-1133">Transmembrane helix</keyword>
<name>A0ABX5LUN7_9GAMM</name>
<dbReference type="RefSeq" id="WP_110188863.1">
    <property type="nucleotide sequence ID" value="NZ_CP177354.1"/>
</dbReference>
<evidence type="ECO:0000256" key="5">
    <source>
        <dbReference type="ARBA" id="ARBA00022692"/>
    </source>
</evidence>